<dbReference type="InterPro" id="IPR008271">
    <property type="entry name" value="Ser/Thr_kinase_AS"/>
</dbReference>
<dbReference type="Proteomes" id="UP000594262">
    <property type="component" value="Unplaced"/>
</dbReference>
<dbReference type="Pfam" id="PF00069">
    <property type="entry name" value="Pkinase"/>
    <property type="match status" value="1"/>
</dbReference>
<dbReference type="InterPro" id="IPR011009">
    <property type="entry name" value="Kinase-like_dom_sf"/>
</dbReference>
<feature type="domain" description="Protein kinase" evidence="1">
    <location>
        <begin position="1"/>
        <end position="228"/>
    </location>
</feature>
<dbReference type="EnsemblMetazoa" id="CLYHEMT020168.1">
    <property type="protein sequence ID" value="CLYHEMP020168.1"/>
    <property type="gene ID" value="CLYHEMG020168"/>
</dbReference>
<name>A0A7M5X9U4_9CNID</name>
<dbReference type="AlphaFoldDB" id="A0A7M5X9U4"/>
<evidence type="ECO:0000313" key="3">
    <source>
        <dbReference type="Proteomes" id="UP000594262"/>
    </source>
</evidence>
<dbReference type="SUPFAM" id="SSF56112">
    <property type="entry name" value="Protein kinase-like (PK-like)"/>
    <property type="match status" value="1"/>
</dbReference>
<evidence type="ECO:0000313" key="2">
    <source>
        <dbReference type="EnsemblMetazoa" id="CLYHEMP020168.1"/>
    </source>
</evidence>
<protein>
    <recommendedName>
        <fullName evidence="1">Protein kinase domain-containing protein</fullName>
    </recommendedName>
</protein>
<reference evidence="2" key="1">
    <citation type="submission" date="2021-01" db="UniProtKB">
        <authorList>
            <consortium name="EnsemblMetazoa"/>
        </authorList>
    </citation>
    <scope>IDENTIFICATION</scope>
</reference>
<dbReference type="InterPro" id="IPR000719">
    <property type="entry name" value="Prot_kinase_dom"/>
</dbReference>
<accession>A0A7M5X9U4</accession>
<dbReference type="FunFam" id="1.10.510.10:FF:000255">
    <property type="entry name" value="Calcium/calmodulin-dependent protein kinase type IV"/>
    <property type="match status" value="1"/>
</dbReference>
<evidence type="ECO:0000259" key="1">
    <source>
        <dbReference type="PROSITE" id="PS50011"/>
    </source>
</evidence>
<dbReference type="PROSITE" id="PS00108">
    <property type="entry name" value="PROTEIN_KINASE_ST"/>
    <property type="match status" value="1"/>
</dbReference>
<dbReference type="PANTHER" id="PTHR24347">
    <property type="entry name" value="SERINE/THREONINE-PROTEIN KINASE"/>
    <property type="match status" value="1"/>
</dbReference>
<dbReference type="PROSITE" id="PS50011">
    <property type="entry name" value="PROTEIN_KINASE_DOM"/>
    <property type="match status" value="1"/>
</dbReference>
<dbReference type="GO" id="GO:0004672">
    <property type="term" value="F:protein kinase activity"/>
    <property type="evidence" value="ECO:0007669"/>
    <property type="project" value="InterPro"/>
</dbReference>
<dbReference type="GO" id="GO:0005524">
    <property type="term" value="F:ATP binding"/>
    <property type="evidence" value="ECO:0007669"/>
    <property type="project" value="InterPro"/>
</dbReference>
<dbReference type="Gene3D" id="1.10.510.10">
    <property type="entry name" value="Transferase(Phosphotransferase) domain 1"/>
    <property type="match status" value="1"/>
</dbReference>
<dbReference type="OrthoDB" id="40902at2759"/>
<keyword evidence="3" id="KW-1185">Reference proteome</keyword>
<dbReference type="RefSeq" id="XP_066921122.1">
    <property type="nucleotide sequence ID" value="XM_067065021.1"/>
</dbReference>
<dbReference type="Gene3D" id="3.30.200.20">
    <property type="entry name" value="Phosphorylase Kinase, domain 1"/>
    <property type="match status" value="1"/>
</dbReference>
<dbReference type="SMART" id="SM00220">
    <property type="entry name" value="S_TKc"/>
    <property type="match status" value="1"/>
</dbReference>
<sequence length="275" mass="31712">MKKIKKNIDKKIIKTEIGILLRLKHTNIIRLKEIFESETHLFLILEYVSGGELFDRIVDKGFYSEQDAARCVNQICQAIDYLHENDIVHRDLKPENLLYATKDEEAPLKLADFGLSKMLKHDLTMQTVCGTPGYCAPEVLLGKNYGPEVDMWAVGVITYIMLCGYEPFYSDADDNKEMFRKILKCEFKFDSPWWDEVSINAKDLVMRLIVLEPEKRLTAKQALEHPWVQGKGANILHMENAQVKLREFNARRKLKGGAHAVIAVNELIKKFKVNK</sequence>
<organism evidence="2 3">
    <name type="scientific">Clytia hemisphaerica</name>
    <dbReference type="NCBI Taxonomy" id="252671"/>
    <lineage>
        <taxon>Eukaryota</taxon>
        <taxon>Metazoa</taxon>
        <taxon>Cnidaria</taxon>
        <taxon>Hydrozoa</taxon>
        <taxon>Hydroidolina</taxon>
        <taxon>Leptothecata</taxon>
        <taxon>Obeliida</taxon>
        <taxon>Clytiidae</taxon>
        <taxon>Clytia</taxon>
    </lineage>
</organism>
<proteinExistence type="predicted"/>
<dbReference type="GeneID" id="136808489"/>